<evidence type="ECO:0000313" key="1">
    <source>
        <dbReference type="EMBL" id="KKM98579.1"/>
    </source>
</evidence>
<gene>
    <name evidence="1" type="ORF">LCGC14_1156420</name>
</gene>
<name>A0A0F9LTX9_9ZZZZ</name>
<sequence length="70" mass="8197">MSERIEKLMRLLTLTEELLEETCRDGYDKPHGDEFTGGCWTFLRSIRERIGLEFQHEQEKAAGNRNRTPG</sequence>
<proteinExistence type="predicted"/>
<accession>A0A0F9LTX9</accession>
<protein>
    <submittedName>
        <fullName evidence="1">Uncharacterized protein</fullName>
    </submittedName>
</protein>
<dbReference type="EMBL" id="LAZR01005601">
    <property type="protein sequence ID" value="KKM98579.1"/>
    <property type="molecule type" value="Genomic_DNA"/>
</dbReference>
<dbReference type="AlphaFoldDB" id="A0A0F9LTX9"/>
<organism evidence="1">
    <name type="scientific">marine sediment metagenome</name>
    <dbReference type="NCBI Taxonomy" id="412755"/>
    <lineage>
        <taxon>unclassified sequences</taxon>
        <taxon>metagenomes</taxon>
        <taxon>ecological metagenomes</taxon>
    </lineage>
</organism>
<reference evidence="1" key="1">
    <citation type="journal article" date="2015" name="Nature">
        <title>Complex archaea that bridge the gap between prokaryotes and eukaryotes.</title>
        <authorList>
            <person name="Spang A."/>
            <person name="Saw J.H."/>
            <person name="Jorgensen S.L."/>
            <person name="Zaremba-Niedzwiedzka K."/>
            <person name="Martijn J."/>
            <person name="Lind A.E."/>
            <person name="van Eijk R."/>
            <person name="Schleper C."/>
            <person name="Guy L."/>
            <person name="Ettema T.J."/>
        </authorList>
    </citation>
    <scope>NUCLEOTIDE SEQUENCE</scope>
</reference>
<comment type="caution">
    <text evidence="1">The sequence shown here is derived from an EMBL/GenBank/DDBJ whole genome shotgun (WGS) entry which is preliminary data.</text>
</comment>